<gene>
    <name evidence="2" type="ORF">FSB_LOCUS36091</name>
</gene>
<dbReference type="AlphaFoldDB" id="A0A2N9H9D3"/>
<keyword evidence="1" id="KW-0472">Membrane</keyword>
<reference evidence="2" key="1">
    <citation type="submission" date="2018-02" db="EMBL/GenBank/DDBJ databases">
        <authorList>
            <person name="Cohen D.B."/>
            <person name="Kent A.D."/>
        </authorList>
    </citation>
    <scope>NUCLEOTIDE SEQUENCE</scope>
</reference>
<name>A0A2N9H9D3_FAGSY</name>
<evidence type="ECO:0000313" key="2">
    <source>
        <dbReference type="EMBL" id="SPD08209.1"/>
    </source>
</evidence>
<evidence type="ECO:0000256" key="1">
    <source>
        <dbReference type="SAM" id="Phobius"/>
    </source>
</evidence>
<feature type="transmembrane region" description="Helical" evidence="1">
    <location>
        <begin position="6"/>
        <end position="27"/>
    </location>
</feature>
<proteinExistence type="predicted"/>
<protein>
    <submittedName>
        <fullName evidence="2">Uncharacterized protein</fullName>
    </submittedName>
</protein>
<accession>A0A2N9H9D3</accession>
<keyword evidence="1" id="KW-0812">Transmembrane</keyword>
<dbReference type="EMBL" id="OIVN01003014">
    <property type="protein sequence ID" value="SPD08209.1"/>
    <property type="molecule type" value="Genomic_DNA"/>
</dbReference>
<organism evidence="2">
    <name type="scientific">Fagus sylvatica</name>
    <name type="common">Beechnut</name>
    <dbReference type="NCBI Taxonomy" id="28930"/>
    <lineage>
        <taxon>Eukaryota</taxon>
        <taxon>Viridiplantae</taxon>
        <taxon>Streptophyta</taxon>
        <taxon>Embryophyta</taxon>
        <taxon>Tracheophyta</taxon>
        <taxon>Spermatophyta</taxon>
        <taxon>Magnoliopsida</taxon>
        <taxon>eudicotyledons</taxon>
        <taxon>Gunneridae</taxon>
        <taxon>Pentapetalae</taxon>
        <taxon>rosids</taxon>
        <taxon>fabids</taxon>
        <taxon>Fagales</taxon>
        <taxon>Fagaceae</taxon>
        <taxon>Fagus</taxon>
    </lineage>
</organism>
<keyword evidence="1" id="KW-1133">Transmembrane helix</keyword>
<sequence length="60" mass="6378">MHETGWLGLAGVVVVLRWLGFLLGFLLKHETGWLGLAGVVVGFSVEARNGVAWACRRGGG</sequence>